<evidence type="ECO:0000256" key="2">
    <source>
        <dbReference type="ARBA" id="ARBA00022723"/>
    </source>
</evidence>
<evidence type="ECO:0000256" key="6">
    <source>
        <dbReference type="ARBA" id="ARBA00023163"/>
    </source>
</evidence>
<dbReference type="GO" id="GO:0045944">
    <property type="term" value="P:positive regulation of transcription by RNA polymerase II"/>
    <property type="evidence" value="ECO:0007669"/>
    <property type="project" value="TreeGrafter"/>
</dbReference>
<evidence type="ECO:0000259" key="9">
    <source>
        <dbReference type="PROSITE" id="PS50073"/>
    </source>
</evidence>
<dbReference type="Proteomes" id="UP000716291">
    <property type="component" value="Unassembled WGS sequence"/>
</dbReference>
<evidence type="ECO:0000313" key="11">
    <source>
        <dbReference type="Proteomes" id="UP000716291"/>
    </source>
</evidence>
<dbReference type="OrthoDB" id="5600085at2759"/>
<dbReference type="GO" id="GO:0000978">
    <property type="term" value="F:RNA polymerase II cis-regulatory region sequence-specific DNA binding"/>
    <property type="evidence" value="ECO:0007669"/>
    <property type="project" value="TreeGrafter"/>
</dbReference>
<feature type="domain" description="Copper-fist" evidence="9">
    <location>
        <begin position="1"/>
        <end position="39"/>
    </location>
</feature>
<gene>
    <name evidence="10" type="ORF">G6F64_006825</name>
</gene>
<dbReference type="AlphaFoldDB" id="A0A9P7BRT8"/>
<organism evidence="10 11">
    <name type="scientific">Rhizopus oryzae</name>
    <name type="common">Mucormycosis agent</name>
    <name type="synonym">Rhizopus arrhizus var. delemar</name>
    <dbReference type="NCBI Taxonomy" id="64495"/>
    <lineage>
        <taxon>Eukaryota</taxon>
        <taxon>Fungi</taxon>
        <taxon>Fungi incertae sedis</taxon>
        <taxon>Mucoromycota</taxon>
        <taxon>Mucoromycotina</taxon>
        <taxon>Mucoromycetes</taxon>
        <taxon>Mucorales</taxon>
        <taxon>Mucorineae</taxon>
        <taxon>Rhizopodaceae</taxon>
        <taxon>Rhizopus</taxon>
    </lineage>
</organism>
<feature type="region of interest" description="Disordered" evidence="8">
    <location>
        <begin position="214"/>
        <end position="235"/>
    </location>
</feature>
<keyword evidence="2" id="KW-0479">Metal-binding</keyword>
<dbReference type="InterPro" id="IPR036395">
    <property type="entry name" value="Cu_fist_DNA-bd_dom_sf"/>
</dbReference>
<proteinExistence type="predicted"/>
<keyword evidence="5" id="KW-0805">Transcription regulation</keyword>
<comment type="subcellular location">
    <subcellularLocation>
        <location evidence="1">Nucleus</location>
    </subcellularLocation>
</comment>
<dbReference type="GO" id="GO:0006878">
    <property type="term" value="P:intracellular copper ion homeostasis"/>
    <property type="evidence" value="ECO:0007669"/>
    <property type="project" value="TreeGrafter"/>
</dbReference>
<dbReference type="PRINTS" id="PR00617">
    <property type="entry name" value="COPPERFIST"/>
</dbReference>
<reference evidence="10" key="1">
    <citation type="journal article" date="2020" name="Microb. Genom.">
        <title>Genetic diversity of clinical and environmental Mucorales isolates obtained from an investigation of mucormycosis cases among solid organ transplant recipients.</title>
        <authorList>
            <person name="Nguyen M.H."/>
            <person name="Kaul D."/>
            <person name="Muto C."/>
            <person name="Cheng S.J."/>
            <person name="Richter R.A."/>
            <person name="Bruno V.M."/>
            <person name="Liu G."/>
            <person name="Beyhan S."/>
            <person name="Sundermann A.J."/>
            <person name="Mounaud S."/>
            <person name="Pasculle A.W."/>
            <person name="Nierman W.C."/>
            <person name="Driscoll E."/>
            <person name="Cumbie R."/>
            <person name="Clancy C.J."/>
            <person name="Dupont C.L."/>
        </authorList>
    </citation>
    <scope>NUCLEOTIDE SEQUENCE</scope>
    <source>
        <strain evidence="10">GL11</strain>
    </source>
</reference>
<dbReference type="InterPro" id="IPR001083">
    <property type="entry name" value="Cu_fist_DNA-bd_dom"/>
</dbReference>
<dbReference type="GO" id="GO:0006879">
    <property type="term" value="P:intracellular iron ion homeostasis"/>
    <property type="evidence" value="ECO:0007669"/>
    <property type="project" value="TreeGrafter"/>
</dbReference>
<evidence type="ECO:0000256" key="5">
    <source>
        <dbReference type="ARBA" id="ARBA00023015"/>
    </source>
</evidence>
<dbReference type="SUPFAM" id="SSF57879">
    <property type="entry name" value="Zinc domain conserved in yeast copper-regulated transcription factors"/>
    <property type="match status" value="1"/>
</dbReference>
<accession>A0A9P7BRT8</accession>
<evidence type="ECO:0000256" key="8">
    <source>
        <dbReference type="SAM" id="MobiDB-lite"/>
    </source>
</evidence>
<feature type="compositionally biased region" description="Polar residues" evidence="8">
    <location>
        <begin position="225"/>
        <end position="235"/>
    </location>
</feature>
<keyword evidence="4" id="KW-0186">Copper</keyword>
<dbReference type="GO" id="GO:0005634">
    <property type="term" value="C:nucleus"/>
    <property type="evidence" value="ECO:0007669"/>
    <property type="project" value="UniProtKB-SubCell"/>
</dbReference>
<dbReference type="Gene3D" id="3.90.430.10">
    <property type="entry name" value="Copper fist DNA-binding domain"/>
    <property type="match status" value="1"/>
</dbReference>
<dbReference type="FunFam" id="3.90.430.10:FF:000001">
    <property type="entry name" value="Copper fist DNA-binding protein"/>
    <property type="match status" value="1"/>
</dbReference>
<dbReference type="InterPro" id="IPR051763">
    <property type="entry name" value="Copper_Homeo_Regul"/>
</dbReference>
<evidence type="ECO:0000256" key="4">
    <source>
        <dbReference type="ARBA" id="ARBA00023008"/>
    </source>
</evidence>
<dbReference type="SMART" id="SM01090">
    <property type="entry name" value="Copper-fist"/>
    <property type="match status" value="1"/>
</dbReference>
<sequence length="482" mass="52810">MYINGLKYACSTCIKGHRSSSCSHVDRPLFEIRKKGRPVSQCTYCRDLRKTKQVHIKCACNNKKGDQQQPVLIYRNNNNNSNNTSPTTCSVHNNDDVIQSKQCICPANNSTPMIRSSSATQPYLSPNVSQEITRESVMSAPLCTTSLVKKEETPSYSWALVTSPPTNHADLSYASNPSTASTITSMNEESSNFHLGFIFHKPSNASRILDGQPKIHKRRSVKKSPASTPIRNLPTNVNYDTIMNTDSLTGLSTPHSTVSSQGPMDMQFDYLTQQLEVLSNHKHTQDLMGEDLTNTEELTAILNNVFQKEDGQSSIETMFQDGQMLSNVSHTIPSLPEIPLTTMPTPIPQPSPVGAPNVNRSHCGSFVPSSQCCKPVGSSGGESVVITITPLVAPNKQDQQRQHQQQQQNHHSTTTRIVTCYCGNQCTCPGCLVHPGNFFLGSDPYSGPLINPSSSASSSCYGSDDEDIASIYSNHNNANFTF</sequence>
<keyword evidence="6" id="KW-0804">Transcription</keyword>
<evidence type="ECO:0000313" key="10">
    <source>
        <dbReference type="EMBL" id="KAG1307425.1"/>
    </source>
</evidence>
<evidence type="ECO:0000256" key="7">
    <source>
        <dbReference type="ARBA" id="ARBA00023242"/>
    </source>
</evidence>
<name>A0A9P7BRT8_RHIOR</name>
<evidence type="ECO:0000256" key="3">
    <source>
        <dbReference type="ARBA" id="ARBA00022833"/>
    </source>
</evidence>
<dbReference type="SMART" id="SM00412">
    <property type="entry name" value="Cu_FIST"/>
    <property type="match status" value="1"/>
</dbReference>
<dbReference type="GO" id="GO:0000981">
    <property type="term" value="F:DNA-binding transcription factor activity, RNA polymerase II-specific"/>
    <property type="evidence" value="ECO:0007669"/>
    <property type="project" value="TreeGrafter"/>
</dbReference>
<dbReference type="GO" id="GO:0005507">
    <property type="term" value="F:copper ion binding"/>
    <property type="evidence" value="ECO:0007669"/>
    <property type="project" value="InterPro"/>
</dbReference>
<keyword evidence="3" id="KW-0862">Zinc</keyword>
<dbReference type="Pfam" id="PF00649">
    <property type="entry name" value="Copper-fist"/>
    <property type="match status" value="1"/>
</dbReference>
<protein>
    <recommendedName>
        <fullName evidence="9">Copper-fist domain-containing protein</fullName>
    </recommendedName>
</protein>
<comment type="caution">
    <text evidence="10">The sequence shown here is derived from an EMBL/GenBank/DDBJ whole genome shotgun (WGS) entry which is preliminary data.</text>
</comment>
<keyword evidence="7" id="KW-0539">Nucleus</keyword>
<dbReference type="PANTHER" id="PTHR28088:SF5">
    <property type="entry name" value="TRANSCRIPTIONAL ACTIVATOR HAA1-RELATED"/>
    <property type="match status" value="1"/>
</dbReference>
<keyword evidence="11" id="KW-1185">Reference proteome</keyword>
<dbReference type="PANTHER" id="PTHR28088">
    <property type="entry name" value="TRANSCRIPTIONAL ACTIVATOR HAA1-RELATED"/>
    <property type="match status" value="1"/>
</dbReference>
<dbReference type="PROSITE" id="PS50073">
    <property type="entry name" value="COPPER_FIST_2"/>
    <property type="match status" value="1"/>
</dbReference>
<dbReference type="EMBL" id="JAANQT010000948">
    <property type="protein sequence ID" value="KAG1307425.1"/>
    <property type="molecule type" value="Genomic_DNA"/>
</dbReference>
<evidence type="ECO:0000256" key="1">
    <source>
        <dbReference type="ARBA" id="ARBA00004123"/>
    </source>
</evidence>